<comment type="caution">
    <text evidence="1">The sequence shown here is derived from an EMBL/GenBank/DDBJ whole genome shotgun (WGS) entry which is preliminary data.</text>
</comment>
<reference evidence="1 2" key="1">
    <citation type="submission" date="2019-11" db="EMBL/GenBank/DDBJ databases">
        <title>Characterisation of Fundicoccus ignavus gen. nov. sp. nov., a novel genus of the family Aerococcaceae isolated from bulk tank milk.</title>
        <authorList>
            <person name="Siebert A."/>
            <person name="Huptas C."/>
            <person name="Wenning M."/>
            <person name="Scherer S."/>
            <person name="Doll E.V."/>
        </authorList>
    </citation>
    <scope>NUCLEOTIDE SEQUENCE [LARGE SCALE GENOMIC DNA]</scope>
    <source>
        <strain evidence="1 2">WS4759</strain>
    </source>
</reference>
<protein>
    <submittedName>
        <fullName evidence="1">Uncharacterized protein</fullName>
    </submittedName>
</protein>
<dbReference type="RefSeq" id="WP_153863125.1">
    <property type="nucleotide sequence ID" value="NZ_WJQS01000002.1"/>
</dbReference>
<proteinExistence type="predicted"/>
<keyword evidence="2" id="KW-1185">Reference proteome</keyword>
<accession>A0A6I2GMJ6</accession>
<name>A0A6I2GMJ6_9LACT</name>
<dbReference type="AlphaFoldDB" id="A0A6I2GMJ6"/>
<evidence type="ECO:0000313" key="2">
    <source>
        <dbReference type="Proteomes" id="UP000430975"/>
    </source>
</evidence>
<evidence type="ECO:0000313" key="1">
    <source>
        <dbReference type="EMBL" id="MRI84745.1"/>
    </source>
</evidence>
<gene>
    <name evidence="1" type="ORF">GIY09_02380</name>
</gene>
<sequence length="310" mass="36522">MKTTKDYINLLDKVKSLHRLERAIEVVGIIFDFYQQNCNEKLNYTDDYFVVVGGLSLEFWTDSDYMTKDIDIIITENQKMNEVLGLLKFVKVDARHWYHEELDLAIEFQTGPYAGNYESVKNFETELGFTFRVNSVEEIFIDRVRSILYFNTDDVPWLIQLAINFELDVDYLVNACETSKEKEFIAYFFYKLQNMQQEALQSKTNTYPELYISISPDDSSIDSQKYEHSDYYPIPLSNATISIPYNIHDEDKKVKLVGSLMDDEFEFQTTAKNYFESTDSDTGFYRENIYAINHNLVTIEDFERYLGMFS</sequence>
<organism evidence="1 2">
    <name type="scientific">Fundicoccus ignavus</name>
    <dbReference type="NCBI Taxonomy" id="2664442"/>
    <lineage>
        <taxon>Bacteria</taxon>
        <taxon>Bacillati</taxon>
        <taxon>Bacillota</taxon>
        <taxon>Bacilli</taxon>
        <taxon>Lactobacillales</taxon>
        <taxon>Aerococcaceae</taxon>
        <taxon>Fundicoccus</taxon>
    </lineage>
</organism>
<dbReference type="Proteomes" id="UP000430975">
    <property type="component" value="Unassembled WGS sequence"/>
</dbReference>
<dbReference type="EMBL" id="WJQS01000002">
    <property type="protein sequence ID" value="MRI84745.1"/>
    <property type="molecule type" value="Genomic_DNA"/>
</dbReference>